<feature type="domain" description="Transcription factor IIIC subunit 5 HTH" evidence="6">
    <location>
        <begin position="198"/>
        <end position="358"/>
    </location>
</feature>
<dbReference type="Pfam" id="PF09734">
    <property type="entry name" value="Tau95"/>
    <property type="match status" value="1"/>
</dbReference>
<name>A0AAV5IWE2_9ROSI</name>
<proteinExistence type="predicted"/>
<keyword evidence="2" id="KW-0238">DNA-binding</keyword>
<keyword evidence="4" id="KW-0539">Nucleus</keyword>
<keyword evidence="3" id="KW-0804">Transcription</keyword>
<evidence type="ECO:0000256" key="4">
    <source>
        <dbReference type="ARBA" id="ARBA00023242"/>
    </source>
</evidence>
<feature type="compositionally biased region" description="Basic and acidic residues" evidence="5">
    <location>
        <begin position="479"/>
        <end position="501"/>
    </location>
</feature>
<dbReference type="Proteomes" id="UP001054252">
    <property type="component" value="Unassembled WGS sequence"/>
</dbReference>
<keyword evidence="9" id="KW-1185">Reference proteome</keyword>
<dbReference type="GO" id="GO:0001003">
    <property type="term" value="F:RNA polymerase III type 2 promoter sequence-specific DNA binding"/>
    <property type="evidence" value="ECO:0007669"/>
    <property type="project" value="TreeGrafter"/>
</dbReference>
<dbReference type="AlphaFoldDB" id="A0AAV5IWE2"/>
<feature type="compositionally biased region" description="Acidic residues" evidence="5">
    <location>
        <begin position="502"/>
        <end position="518"/>
    </location>
</feature>
<dbReference type="PANTHER" id="PTHR13230:SF5">
    <property type="entry name" value="GENERAL TRANSCRIPTION FACTOR 3C POLYPEPTIDE 5"/>
    <property type="match status" value="1"/>
</dbReference>
<feature type="region of interest" description="Disordered" evidence="5">
    <location>
        <begin position="571"/>
        <end position="594"/>
    </location>
</feature>
<feature type="region of interest" description="Disordered" evidence="5">
    <location>
        <begin position="96"/>
        <end position="130"/>
    </location>
</feature>
<dbReference type="InterPro" id="IPR041499">
    <property type="entry name" value="Tfc1/Sfc1_N"/>
</dbReference>
<dbReference type="Pfam" id="PF17682">
    <property type="entry name" value="Tau95_N"/>
    <property type="match status" value="1"/>
</dbReference>
<sequence length="594" mass="68336">MGVIKDGKVSGRLPADDSFAVHHPGYPSTTSRAIETLGGVEGIVKARCSQSNRLELRFRPEDPYSHPAFGELRLCNNLLLKISKKKSCDDLSAKVSDRLPEASNSENREQASQPEIQSVTSAKENEAQISEPDKANLCADIVARVSEAYHFDGMVDYQHVLSVHADAARRRKRNWAETEEPFFKKDGFMDMDEEDVMMLLPPLFSLKDVPENIVLRPSSTLSSKKKQEQVMQHCSEMQIERALAIDFNIKDILLVFNSSTQIPKRINWEELIAEGSELWESQMAVSKLFDERPIWPKESVAEHLHDKGLKFSNLMLKRLLLGVAYYFSKGPFLRFWIRRGYDPRKDPNSRIYQKTDFRIPDELRSYCDTNTDKELKPRWGDLCSFQVFPFKCQTFFQLFELTDDYIQEEIRKPTKQPTCNSKTGWFSENVLDCLRLRVAVRFLSLFPKPGAEKILKNYSNDFEKSKRTCIYKDAVNPDQNEHQENSKEFTGNEDKDMRKSIDDEEEEIEAEEEEEELDAYGTLNLAGEDNEGPLQRDSYLDIEINSRTYLQELFGSFPSSAAAINKIQDAETSDGEYQIYEQYSDGNFSDDDDS</sequence>
<feature type="compositionally biased region" description="Polar residues" evidence="5">
    <location>
        <begin position="102"/>
        <end position="122"/>
    </location>
</feature>
<dbReference type="InterPro" id="IPR042536">
    <property type="entry name" value="TFIIIC_tauA_Sfc1"/>
</dbReference>
<evidence type="ECO:0008006" key="10">
    <source>
        <dbReference type="Google" id="ProtNLM"/>
    </source>
</evidence>
<organism evidence="8 9">
    <name type="scientific">Rubroshorea leprosula</name>
    <dbReference type="NCBI Taxonomy" id="152421"/>
    <lineage>
        <taxon>Eukaryota</taxon>
        <taxon>Viridiplantae</taxon>
        <taxon>Streptophyta</taxon>
        <taxon>Embryophyta</taxon>
        <taxon>Tracheophyta</taxon>
        <taxon>Spermatophyta</taxon>
        <taxon>Magnoliopsida</taxon>
        <taxon>eudicotyledons</taxon>
        <taxon>Gunneridae</taxon>
        <taxon>Pentapetalae</taxon>
        <taxon>rosids</taxon>
        <taxon>malvids</taxon>
        <taxon>Malvales</taxon>
        <taxon>Dipterocarpaceae</taxon>
        <taxon>Rubroshorea</taxon>
    </lineage>
</organism>
<dbReference type="EMBL" id="BPVZ01000024">
    <property type="protein sequence ID" value="GKV06167.1"/>
    <property type="molecule type" value="Genomic_DNA"/>
</dbReference>
<evidence type="ECO:0000313" key="8">
    <source>
        <dbReference type="EMBL" id="GKV06167.1"/>
    </source>
</evidence>
<dbReference type="GO" id="GO:0000127">
    <property type="term" value="C:transcription factor TFIIIC complex"/>
    <property type="evidence" value="ECO:0007669"/>
    <property type="project" value="InterPro"/>
</dbReference>
<dbReference type="InterPro" id="IPR040454">
    <property type="entry name" value="TF_IIIC_Tfc1/Sfc1"/>
</dbReference>
<evidence type="ECO:0000259" key="6">
    <source>
        <dbReference type="Pfam" id="PF09734"/>
    </source>
</evidence>
<dbReference type="InterPro" id="IPR019136">
    <property type="entry name" value="TF_IIIC_su-5_HTH"/>
</dbReference>
<accession>A0AAV5IWE2</accession>
<dbReference type="Gene3D" id="3.30.200.160">
    <property type="entry name" value="TFIIIC, subcomplex tauA, subunit Sfc1, barrel domain"/>
    <property type="match status" value="1"/>
</dbReference>
<evidence type="ECO:0000259" key="7">
    <source>
        <dbReference type="Pfam" id="PF17682"/>
    </source>
</evidence>
<feature type="region of interest" description="Disordered" evidence="5">
    <location>
        <begin position="474"/>
        <end position="519"/>
    </location>
</feature>
<dbReference type="GO" id="GO:0001002">
    <property type="term" value="F:RNA polymerase III type 1 promoter sequence-specific DNA binding"/>
    <property type="evidence" value="ECO:0007669"/>
    <property type="project" value="TreeGrafter"/>
</dbReference>
<evidence type="ECO:0000256" key="1">
    <source>
        <dbReference type="ARBA" id="ARBA00004123"/>
    </source>
</evidence>
<reference evidence="8 9" key="1">
    <citation type="journal article" date="2021" name="Commun. Biol.">
        <title>The genome of Shorea leprosula (Dipterocarpaceae) highlights the ecological relevance of drought in aseasonal tropical rainforests.</title>
        <authorList>
            <person name="Ng K.K.S."/>
            <person name="Kobayashi M.J."/>
            <person name="Fawcett J.A."/>
            <person name="Hatakeyama M."/>
            <person name="Paape T."/>
            <person name="Ng C.H."/>
            <person name="Ang C.C."/>
            <person name="Tnah L.H."/>
            <person name="Lee C.T."/>
            <person name="Nishiyama T."/>
            <person name="Sese J."/>
            <person name="O'Brien M.J."/>
            <person name="Copetti D."/>
            <person name="Mohd Noor M.I."/>
            <person name="Ong R.C."/>
            <person name="Putra M."/>
            <person name="Sireger I.Z."/>
            <person name="Indrioko S."/>
            <person name="Kosugi Y."/>
            <person name="Izuno A."/>
            <person name="Isagi Y."/>
            <person name="Lee S.L."/>
            <person name="Shimizu K.K."/>
        </authorList>
    </citation>
    <scope>NUCLEOTIDE SEQUENCE [LARGE SCALE GENOMIC DNA]</scope>
    <source>
        <strain evidence="8">214</strain>
    </source>
</reference>
<comment type="subcellular location">
    <subcellularLocation>
        <location evidence="1">Nucleus</location>
    </subcellularLocation>
</comment>
<evidence type="ECO:0000256" key="5">
    <source>
        <dbReference type="SAM" id="MobiDB-lite"/>
    </source>
</evidence>
<dbReference type="GO" id="GO:0005634">
    <property type="term" value="C:nucleus"/>
    <property type="evidence" value="ECO:0007669"/>
    <property type="project" value="UniProtKB-SubCell"/>
</dbReference>
<dbReference type="PANTHER" id="PTHR13230">
    <property type="entry name" value="GENERAL TRANSCRIPTION FACTOR IIIC, POLYPEPTIDE 5"/>
    <property type="match status" value="1"/>
</dbReference>
<feature type="domain" description="Transcription factor IIIC subunit Tfc1/Sfc1 triple barrel" evidence="7">
    <location>
        <begin position="20"/>
        <end position="159"/>
    </location>
</feature>
<comment type="caution">
    <text evidence="8">The sequence shown here is derived from an EMBL/GenBank/DDBJ whole genome shotgun (WGS) entry which is preliminary data.</text>
</comment>
<protein>
    <recommendedName>
        <fullName evidence="10">General transcription factor 3C polypeptide 5</fullName>
    </recommendedName>
</protein>
<evidence type="ECO:0000313" key="9">
    <source>
        <dbReference type="Proteomes" id="UP001054252"/>
    </source>
</evidence>
<dbReference type="GO" id="GO:0006384">
    <property type="term" value="P:transcription initiation at RNA polymerase III promoter"/>
    <property type="evidence" value="ECO:0007669"/>
    <property type="project" value="InterPro"/>
</dbReference>
<gene>
    <name evidence="8" type="ORF">SLEP1_g18088</name>
</gene>
<evidence type="ECO:0000256" key="2">
    <source>
        <dbReference type="ARBA" id="ARBA00023125"/>
    </source>
</evidence>
<evidence type="ECO:0000256" key="3">
    <source>
        <dbReference type="ARBA" id="ARBA00023163"/>
    </source>
</evidence>